<evidence type="ECO:0000313" key="19">
    <source>
        <dbReference type="Proteomes" id="UP000520770"/>
    </source>
</evidence>
<keyword evidence="7 12" id="KW-0798">TonB box</keyword>
<keyword evidence="5 11" id="KW-0812">Transmembrane</keyword>
<keyword evidence="8 11" id="KW-0472">Membrane</keyword>
<keyword evidence="20" id="KW-1185">Reference proteome</keyword>
<dbReference type="Proteomes" id="UP000524535">
    <property type="component" value="Unassembled WGS sequence"/>
</dbReference>
<comment type="similarity">
    <text evidence="2 11 12">Belongs to the TonB-dependent receptor family.</text>
</comment>
<protein>
    <submittedName>
        <fullName evidence="16">Hemoglobin/transferrin/lactoferrin receptor protein</fullName>
    </submittedName>
</protein>
<keyword evidence="10 11" id="KW-0998">Cell outer membrane</keyword>
<dbReference type="InterPro" id="IPR037066">
    <property type="entry name" value="Plug_dom_sf"/>
</dbReference>
<dbReference type="GO" id="GO:0015232">
    <property type="term" value="F:heme transmembrane transporter activity"/>
    <property type="evidence" value="ECO:0007669"/>
    <property type="project" value="InterPro"/>
</dbReference>
<feature type="region of interest" description="Disordered" evidence="13">
    <location>
        <begin position="1"/>
        <end position="48"/>
    </location>
</feature>
<comment type="caution">
    <text evidence="16">The sequence shown here is derived from an EMBL/GenBank/DDBJ whole genome shotgun (WGS) entry which is preliminary data.</text>
</comment>
<evidence type="ECO:0000313" key="21">
    <source>
        <dbReference type="Proteomes" id="UP000576087"/>
    </source>
</evidence>
<organism evidence="16 19">
    <name type="scientific">Aliirhizobium cellulosilyticum</name>
    <dbReference type="NCBI Taxonomy" id="393664"/>
    <lineage>
        <taxon>Bacteria</taxon>
        <taxon>Pseudomonadati</taxon>
        <taxon>Pseudomonadota</taxon>
        <taxon>Alphaproteobacteria</taxon>
        <taxon>Hyphomicrobiales</taxon>
        <taxon>Rhizobiaceae</taxon>
        <taxon>Aliirhizobium</taxon>
    </lineage>
</organism>
<evidence type="ECO:0000259" key="14">
    <source>
        <dbReference type="Pfam" id="PF00593"/>
    </source>
</evidence>
<dbReference type="GO" id="GO:0015344">
    <property type="term" value="F:siderophore uptake transmembrane transporter activity"/>
    <property type="evidence" value="ECO:0007669"/>
    <property type="project" value="TreeGrafter"/>
</dbReference>
<accession>A0A7W6S5S7</accession>
<evidence type="ECO:0000256" key="2">
    <source>
        <dbReference type="ARBA" id="ARBA00009810"/>
    </source>
</evidence>
<reference evidence="19 20" key="1">
    <citation type="submission" date="2020-08" db="EMBL/GenBank/DDBJ databases">
        <title>Genomic Encyclopedia of Type Strains, Phase IV (KMG-V): Genome sequencing to study the core and pangenomes of soil and plant-associated prokaryotes.</title>
        <authorList>
            <person name="Whitman W."/>
        </authorList>
    </citation>
    <scope>NUCLEOTIDE SEQUENCE [LARGE SCALE GENOMIC DNA]</scope>
    <source>
        <strain evidence="17 20">SEMIA 444</strain>
        <strain evidence="16 19">SEMIA 448</strain>
        <strain evidence="18 21">SEMIA 452</strain>
    </source>
</reference>
<evidence type="ECO:0000256" key="5">
    <source>
        <dbReference type="ARBA" id="ARBA00022692"/>
    </source>
</evidence>
<evidence type="ECO:0000256" key="3">
    <source>
        <dbReference type="ARBA" id="ARBA00022448"/>
    </source>
</evidence>
<dbReference type="Pfam" id="PF00593">
    <property type="entry name" value="TonB_dep_Rec_b-barrel"/>
    <property type="match status" value="1"/>
</dbReference>
<dbReference type="InterPro" id="IPR010949">
    <property type="entry name" value="TonB_Hb/transfer/lactofer_rcpt"/>
</dbReference>
<dbReference type="GO" id="GO:0009279">
    <property type="term" value="C:cell outer membrane"/>
    <property type="evidence" value="ECO:0007669"/>
    <property type="project" value="UniProtKB-SubCell"/>
</dbReference>
<dbReference type="InterPro" id="IPR039426">
    <property type="entry name" value="TonB-dep_rcpt-like"/>
</dbReference>
<keyword evidence="6" id="KW-0732">Signal</keyword>
<evidence type="ECO:0000256" key="12">
    <source>
        <dbReference type="RuleBase" id="RU003357"/>
    </source>
</evidence>
<dbReference type="EMBL" id="JACIGW010000001">
    <property type="protein sequence ID" value="MBB4347143.1"/>
    <property type="molecule type" value="Genomic_DNA"/>
</dbReference>
<dbReference type="Proteomes" id="UP000576087">
    <property type="component" value="Unassembled WGS sequence"/>
</dbReference>
<evidence type="ECO:0000256" key="9">
    <source>
        <dbReference type="ARBA" id="ARBA00023170"/>
    </source>
</evidence>
<evidence type="ECO:0000256" key="7">
    <source>
        <dbReference type="ARBA" id="ARBA00023077"/>
    </source>
</evidence>
<evidence type="ECO:0000259" key="15">
    <source>
        <dbReference type="Pfam" id="PF07715"/>
    </source>
</evidence>
<evidence type="ECO:0000313" key="17">
    <source>
        <dbReference type="EMBL" id="MBB4410463.1"/>
    </source>
</evidence>
<proteinExistence type="inferred from homology"/>
<dbReference type="AlphaFoldDB" id="A0A7W6S5S7"/>
<feature type="domain" description="TonB-dependent receptor plug" evidence="15">
    <location>
        <begin position="43"/>
        <end position="151"/>
    </location>
</feature>
<keyword evidence="3 11" id="KW-0813">Transport</keyword>
<dbReference type="EMBL" id="JACIHM010000001">
    <property type="protein sequence ID" value="MBB4445150.1"/>
    <property type="molecule type" value="Genomic_DNA"/>
</dbReference>
<dbReference type="EMBL" id="JACIGY010000001">
    <property type="protein sequence ID" value="MBB4410463.1"/>
    <property type="molecule type" value="Genomic_DNA"/>
</dbReference>
<dbReference type="Pfam" id="PF07715">
    <property type="entry name" value="Plug"/>
    <property type="match status" value="1"/>
</dbReference>
<evidence type="ECO:0000256" key="8">
    <source>
        <dbReference type="ARBA" id="ARBA00023136"/>
    </source>
</evidence>
<dbReference type="InterPro" id="IPR036942">
    <property type="entry name" value="Beta-barrel_TonB_sf"/>
</dbReference>
<evidence type="ECO:0000256" key="4">
    <source>
        <dbReference type="ARBA" id="ARBA00022452"/>
    </source>
</evidence>
<dbReference type="NCBIfam" id="TIGR01786">
    <property type="entry name" value="TonB-hemlactrns"/>
    <property type="match status" value="1"/>
</dbReference>
<dbReference type="PANTHER" id="PTHR30069:SF29">
    <property type="entry name" value="HEMOGLOBIN AND HEMOGLOBIN-HAPTOGLOBIN-BINDING PROTEIN 1-RELATED"/>
    <property type="match status" value="1"/>
</dbReference>
<dbReference type="PROSITE" id="PS52016">
    <property type="entry name" value="TONB_DEPENDENT_REC_3"/>
    <property type="match status" value="1"/>
</dbReference>
<dbReference type="Gene3D" id="2.170.130.10">
    <property type="entry name" value="TonB-dependent receptor, plug domain"/>
    <property type="match status" value="1"/>
</dbReference>
<dbReference type="GO" id="GO:0044718">
    <property type="term" value="P:siderophore transmembrane transport"/>
    <property type="evidence" value="ECO:0007669"/>
    <property type="project" value="TreeGrafter"/>
</dbReference>
<sequence>MAAEASAQQAATTEQNGTTLRPITLKGKRVKAGDPAESNPLASTTTADDIAKRDIGSLKDLGNTTEPGVDFAEARPGKPGGLFIRGLGGPRVVTLVDNIPIAYFENFARAAQATSTLSSSSANFDFSALSSVDVIRGADSSRIGSGALGGALSLHTLEPEDLIGPEKDWGGLAKATYSGDDRSIGGSIAVAKKIENTSILFQGAYKRGHELDNKGESNVFGSARTKPNPADVNQSNLMVKLRQDLEGGHRIGITAERYLSKTDTDLKTLWGTYMPREYAGDDDRERDRVSIDYEYEATAADALIDRANLSVYWQRTAQMSRSGDQRANGSTYIRKDSMQNNAYGIVGGAESNFDSGGLNHTLRFGGAASISYFDQYLYANTGGSSSASQSDIPEVTGKHIGLYAEDEIAFGDGSFKLTPGIRFDAFRYDPKGSTNSNPAYDTFGTPGSNDGARFSPKLLATYDLSPEVQLFAQWSMAYRAPTMNELYLNFSNASFGYTVLGNPDLKPEISNGFEAGATYQSGDLTGKLTVFHNRYKNFIEQQTEPNTANPAFPGGSGTYFIYRNVPNVRITGIEAKARKDFANGFFGTASLAYAYGVDVDTNDLIRTVAPFKSVVSFGYASETWGSELTGIFAAGMRDDGDSATFDAPGYGVANLTAWWEPEQTNGLRIQAGVYNLFDKKYWNAVGVRDVNPGSSSSTNQPVDFYTEAGRSFKISLTQRF</sequence>
<dbReference type="PANTHER" id="PTHR30069">
    <property type="entry name" value="TONB-DEPENDENT OUTER MEMBRANE RECEPTOR"/>
    <property type="match status" value="1"/>
</dbReference>
<evidence type="ECO:0000256" key="6">
    <source>
        <dbReference type="ARBA" id="ARBA00022729"/>
    </source>
</evidence>
<evidence type="ECO:0000313" key="18">
    <source>
        <dbReference type="EMBL" id="MBB4445150.1"/>
    </source>
</evidence>
<dbReference type="InterPro" id="IPR000531">
    <property type="entry name" value="Beta-barrel_TonB"/>
</dbReference>
<keyword evidence="9 16" id="KW-0675">Receptor</keyword>
<dbReference type="SUPFAM" id="SSF56935">
    <property type="entry name" value="Porins"/>
    <property type="match status" value="1"/>
</dbReference>
<dbReference type="Gene3D" id="2.40.170.20">
    <property type="entry name" value="TonB-dependent receptor, beta-barrel domain"/>
    <property type="match status" value="1"/>
</dbReference>
<feature type="domain" description="TonB-dependent receptor-like beta-barrel" evidence="14">
    <location>
        <begin position="248"/>
        <end position="676"/>
    </location>
</feature>
<name>A0A7W6S5S7_9HYPH</name>
<dbReference type="CDD" id="cd01347">
    <property type="entry name" value="ligand_gated_channel"/>
    <property type="match status" value="1"/>
</dbReference>
<gene>
    <name evidence="17" type="ORF">GGE31_000934</name>
    <name evidence="16" type="ORF">GGE33_000851</name>
    <name evidence="18" type="ORF">GGE35_000932</name>
</gene>
<evidence type="ECO:0000256" key="10">
    <source>
        <dbReference type="ARBA" id="ARBA00023237"/>
    </source>
</evidence>
<evidence type="ECO:0000313" key="16">
    <source>
        <dbReference type="EMBL" id="MBB4347143.1"/>
    </source>
</evidence>
<dbReference type="Proteomes" id="UP000520770">
    <property type="component" value="Unassembled WGS sequence"/>
</dbReference>
<evidence type="ECO:0000256" key="13">
    <source>
        <dbReference type="SAM" id="MobiDB-lite"/>
    </source>
</evidence>
<keyword evidence="4 11" id="KW-1134">Transmembrane beta strand</keyword>
<dbReference type="NCBIfam" id="TIGR01785">
    <property type="entry name" value="TonB-hemin"/>
    <property type="match status" value="1"/>
</dbReference>
<evidence type="ECO:0000313" key="20">
    <source>
        <dbReference type="Proteomes" id="UP000524535"/>
    </source>
</evidence>
<feature type="compositionally biased region" description="Low complexity" evidence="13">
    <location>
        <begin position="1"/>
        <end position="15"/>
    </location>
</feature>
<evidence type="ECO:0000256" key="1">
    <source>
        <dbReference type="ARBA" id="ARBA00004571"/>
    </source>
</evidence>
<dbReference type="InterPro" id="IPR012910">
    <property type="entry name" value="Plug_dom"/>
</dbReference>
<evidence type="ECO:0000256" key="11">
    <source>
        <dbReference type="PROSITE-ProRule" id="PRU01360"/>
    </source>
</evidence>
<comment type="subcellular location">
    <subcellularLocation>
        <location evidence="1 11">Cell outer membrane</location>
        <topology evidence="1 11">Multi-pass membrane protein</topology>
    </subcellularLocation>
</comment>
<dbReference type="InterPro" id="IPR011276">
    <property type="entry name" value="TonB_haem/Hb_rcpt"/>
</dbReference>